<evidence type="ECO:0000313" key="2">
    <source>
        <dbReference type="EMBL" id="MDL5156701.1"/>
    </source>
</evidence>
<evidence type="ECO:0000259" key="1">
    <source>
        <dbReference type="Pfam" id="PF13577"/>
    </source>
</evidence>
<comment type="caution">
    <text evidence="2">The sequence shown here is derived from an EMBL/GenBank/DDBJ whole genome shotgun (WGS) entry which is preliminary data.</text>
</comment>
<dbReference type="SUPFAM" id="SSF54427">
    <property type="entry name" value="NTF2-like"/>
    <property type="match status" value="1"/>
</dbReference>
<dbReference type="InterPro" id="IPR032710">
    <property type="entry name" value="NTF2-like_dom_sf"/>
</dbReference>
<sequence>MPDADDLTDLADRLALHELVARHGHCVDAGDLAGLDQVFTDDVLYDVSALGGEPLIGLAAIEEAARALGDRNPVAHHVTNVVVDLTPDRASIVSKGLGVTTDGRVGSVVYEDVAVRTEAGWRIARRIVHPRRTPLQP</sequence>
<dbReference type="Proteomes" id="UP001231924">
    <property type="component" value="Unassembled WGS sequence"/>
</dbReference>
<name>A0ABT7M8B8_9PSEU</name>
<accession>A0ABT7M8B8</accession>
<reference evidence="2 3" key="1">
    <citation type="submission" date="2023-06" db="EMBL/GenBank/DDBJ databases">
        <title>Actinomycetospora Odt1-22.</title>
        <authorList>
            <person name="Supong K."/>
        </authorList>
    </citation>
    <scope>NUCLEOTIDE SEQUENCE [LARGE SCALE GENOMIC DNA]</scope>
    <source>
        <strain evidence="2 3">Odt1-22</strain>
    </source>
</reference>
<gene>
    <name evidence="2" type="ORF">QRT03_12095</name>
</gene>
<dbReference type="CDD" id="cd00531">
    <property type="entry name" value="NTF2_like"/>
    <property type="match status" value="1"/>
</dbReference>
<proteinExistence type="predicted"/>
<organism evidence="2 3">
    <name type="scientific">Actinomycetospora termitidis</name>
    <dbReference type="NCBI Taxonomy" id="3053470"/>
    <lineage>
        <taxon>Bacteria</taxon>
        <taxon>Bacillati</taxon>
        <taxon>Actinomycetota</taxon>
        <taxon>Actinomycetes</taxon>
        <taxon>Pseudonocardiales</taxon>
        <taxon>Pseudonocardiaceae</taxon>
        <taxon>Actinomycetospora</taxon>
    </lineage>
</organism>
<dbReference type="InterPro" id="IPR037401">
    <property type="entry name" value="SnoaL-like"/>
</dbReference>
<protein>
    <submittedName>
        <fullName evidence="2">Nuclear transport factor 2 family protein</fullName>
    </submittedName>
</protein>
<dbReference type="RefSeq" id="WP_286053035.1">
    <property type="nucleotide sequence ID" value="NZ_JASVWF010000002.1"/>
</dbReference>
<evidence type="ECO:0000313" key="3">
    <source>
        <dbReference type="Proteomes" id="UP001231924"/>
    </source>
</evidence>
<keyword evidence="3" id="KW-1185">Reference proteome</keyword>
<feature type="domain" description="SnoaL-like" evidence="1">
    <location>
        <begin position="9"/>
        <end position="126"/>
    </location>
</feature>
<dbReference type="EMBL" id="JASVWF010000002">
    <property type="protein sequence ID" value="MDL5156701.1"/>
    <property type="molecule type" value="Genomic_DNA"/>
</dbReference>
<dbReference type="Gene3D" id="3.10.450.50">
    <property type="match status" value="1"/>
</dbReference>
<dbReference type="Pfam" id="PF13577">
    <property type="entry name" value="SnoaL_4"/>
    <property type="match status" value="1"/>
</dbReference>